<dbReference type="Proteomes" id="UP000663870">
    <property type="component" value="Unassembled WGS sequence"/>
</dbReference>
<gene>
    <name evidence="2" type="ORF">JXQ802_LOCUS57343</name>
    <name evidence="1" type="ORF">PYM288_LOCUS40749</name>
</gene>
<sequence length="133" mass="15471">MEKKSIGEYKCVQAVALYDAGFTISGVARQLNISWICFKNAIIRHRDHGTFKDLSRTGRPLKLRPRTAHHLKRLVHGKNRANANIITQKLNDLSIIHVSSRTVRRHLHKMEYTYSAQIKKSYLKKIHKMKRIA</sequence>
<evidence type="ECO:0000313" key="2">
    <source>
        <dbReference type="EMBL" id="CAF1669453.1"/>
    </source>
</evidence>
<evidence type="ECO:0000313" key="1">
    <source>
        <dbReference type="EMBL" id="CAF1540909.1"/>
    </source>
</evidence>
<evidence type="ECO:0000313" key="4">
    <source>
        <dbReference type="Proteomes" id="UP000663870"/>
    </source>
</evidence>
<dbReference type="Proteomes" id="UP000663854">
    <property type="component" value="Unassembled WGS sequence"/>
</dbReference>
<dbReference type="AlphaFoldDB" id="A0A815VXX6"/>
<reference evidence="1" key="1">
    <citation type="submission" date="2021-02" db="EMBL/GenBank/DDBJ databases">
        <authorList>
            <person name="Nowell W R."/>
        </authorList>
    </citation>
    <scope>NUCLEOTIDE SEQUENCE</scope>
</reference>
<organism evidence="1 3">
    <name type="scientific">Rotaria sordida</name>
    <dbReference type="NCBI Taxonomy" id="392033"/>
    <lineage>
        <taxon>Eukaryota</taxon>
        <taxon>Metazoa</taxon>
        <taxon>Spiralia</taxon>
        <taxon>Gnathifera</taxon>
        <taxon>Rotifera</taxon>
        <taxon>Eurotatoria</taxon>
        <taxon>Bdelloidea</taxon>
        <taxon>Philodinida</taxon>
        <taxon>Philodinidae</taxon>
        <taxon>Rotaria</taxon>
    </lineage>
</organism>
<dbReference type="SUPFAM" id="SSF46689">
    <property type="entry name" value="Homeodomain-like"/>
    <property type="match status" value="1"/>
</dbReference>
<name>A0A815VXX6_9BILA</name>
<dbReference type="EMBL" id="CAJNOH010012958">
    <property type="protein sequence ID" value="CAF1540909.1"/>
    <property type="molecule type" value="Genomic_DNA"/>
</dbReference>
<protein>
    <recommendedName>
        <fullName evidence="5">Transposase Tc1-like domain-containing protein</fullName>
    </recommendedName>
</protein>
<evidence type="ECO:0008006" key="5">
    <source>
        <dbReference type="Google" id="ProtNLM"/>
    </source>
</evidence>
<evidence type="ECO:0000313" key="3">
    <source>
        <dbReference type="Proteomes" id="UP000663854"/>
    </source>
</evidence>
<proteinExistence type="predicted"/>
<dbReference type="InterPro" id="IPR009057">
    <property type="entry name" value="Homeodomain-like_sf"/>
</dbReference>
<comment type="caution">
    <text evidence="1">The sequence shown here is derived from an EMBL/GenBank/DDBJ whole genome shotgun (WGS) entry which is preliminary data.</text>
</comment>
<accession>A0A815VXX6</accession>
<keyword evidence="4" id="KW-1185">Reference proteome</keyword>
<dbReference type="EMBL" id="CAJNOL010014843">
    <property type="protein sequence ID" value="CAF1669453.1"/>
    <property type="molecule type" value="Genomic_DNA"/>
</dbReference>